<organism evidence="1 2">
    <name type="scientific">Glarea lozoyensis (strain ATCC 20868 / MF5171)</name>
    <dbReference type="NCBI Taxonomy" id="1116229"/>
    <lineage>
        <taxon>Eukaryota</taxon>
        <taxon>Fungi</taxon>
        <taxon>Dikarya</taxon>
        <taxon>Ascomycota</taxon>
        <taxon>Pezizomycotina</taxon>
        <taxon>Leotiomycetes</taxon>
        <taxon>Helotiales</taxon>
        <taxon>Helotiaceae</taxon>
        <taxon>Glarea</taxon>
    </lineage>
</organism>
<dbReference type="RefSeq" id="XP_008081981.1">
    <property type="nucleotide sequence ID" value="XM_008083790.1"/>
</dbReference>
<accession>S3CY81</accession>
<gene>
    <name evidence="1" type="ORF">GLAREA_03537</name>
</gene>
<dbReference type="HOGENOM" id="CLU_2236852_0_0_1"/>
<dbReference type="AlphaFoldDB" id="S3CY81"/>
<reference evidence="1 2" key="1">
    <citation type="journal article" date="2013" name="BMC Genomics">
        <title>Genomics-driven discovery of the pneumocandin biosynthetic gene cluster in the fungus Glarea lozoyensis.</title>
        <authorList>
            <person name="Chen L."/>
            <person name="Yue Q."/>
            <person name="Zhang X."/>
            <person name="Xiang M."/>
            <person name="Wang C."/>
            <person name="Li S."/>
            <person name="Che Y."/>
            <person name="Ortiz-Lopez F.J."/>
            <person name="Bills G.F."/>
            <person name="Liu X."/>
            <person name="An Z."/>
        </authorList>
    </citation>
    <scope>NUCLEOTIDE SEQUENCE [LARGE SCALE GENOMIC DNA]</scope>
    <source>
        <strain evidence="2">ATCC 20868 / MF5171</strain>
    </source>
</reference>
<sequence>MVYYHVWRQAIEEERVLRGRMWGDDIDWMDEDDWDDWDDWDRENGHRLGLIVGLINPGCSDNIPSARKGMVYTVNPLRDYFHFFGRRGARVGVADVVTLNPKRAF</sequence>
<dbReference type="Proteomes" id="UP000016922">
    <property type="component" value="Unassembled WGS sequence"/>
</dbReference>
<dbReference type="EMBL" id="KE145363">
    <property type="protein sequence ID" value="EPE30570.1"/>
    <property type="molecule type" value="Genomic_DNA"/>
</dbReference>
<evidence type="ECO:0000313" key="1">
    <source>
        <dbReference type="EMBL" id="EPE30570.1"/>
    </source>
</evidence>
<proteinExistence type="predicted"/>
<keyword evidence="2" id="KW-1185">Reference proteome</keyword>
<protein>
    <submittedName>
        <fullName evidence="1">Uncharacterized protein</fullName>
    </submittedName>
</protein>
<name>S3CY81_GLAL2</name>
<evidence type="ECO:0000313" key="2">
    <source>
        <dbReference type="Proteomes" id="UP000016922"/>
    </source>
</evidence>
<dbReference type="KEGG" id="glz:GLAREA_03537"/>
<dbReference type="GeneID" id="19462592"/>